<dbReference type="KEGG" id="nfl:COO91_03668"/>
<organism evidence="2 3">
    <name type="scientific">Nostoc flagelliforme CCNUN1</name>
    <dbReference type="NCBI Taxonomy" id="2038116"/>
    <lineage>
        <taxon>Bacteria</taxon>
        <taxon>Bacillati</taxon>
        <taxon>Cyanobacteriota</taxon>
        <taxon>Cyanophyceae</taxon>
        <taxon>Nostocales</taxon>
        <taxon>Nostocaceae</taxon>
        <taxon>Nostoc</taxon>
    </lineage>
</organism>
<dbReference type="AlphaFoldDB" id="A0A2K8SQM1"/>
<reference evidence="2 3" key="1">
    <citation type="submission" date="2017-11" db="EMBL/GenBank/DDBJ databases">
        <title>Complete genome of a free-living desiccation-tolerant cyanobacterium and its photosynthetic adaptation to extreme terrestrial habitat.</title>
        <authorList>
            <person name="Shang J."/>
        </authorList>
    </citation>
    <scope>NUCLEOTIDE SEQUENCE [LARGE SCALE GENOMIC DNA]</scope>
    <source>
        <strain evidence="2 3">CCNUN1</strain>
    </source>
</reference>
<evidence type="ECO:0000313" key="2">
    <source>
        <dbReference type="EMBL" id="AUB37721.1"/>
    </source>
</evidence>
<feature type="region of interest" description="Disordered" evidence="1">
    <location>
        <begin position="23"/>
        <end position="42"/>
    </location>
</feature>
<proteinExistence type="predicted"/>
<feature type="compositionally biased region" description="Basic and acidic residues" evidence="1">
    <location>
        <begin position="33"/>
        <end position="42"/>
    </location>
</feature>
<gene>
    <name evidence="2" type="ORF">COO91_03668</name>
</gene>
<keyword evidence="3" id="KW-1185">Reference proteome</keyword>
<dbReference type="EMBL" id="CP024785">
    <property type="protein sequence ID" value="AUB37721.1"/>
    <property type="molecule type" value="Genomic_DNA"/>
</dbReference>
<dbReference type="Proteomes" id="UP000232003">
    <property type="component" value="Chromosome"/>
</dbReference>
<protein>
    <submittedName>
        <fullName evidence="2">Uncharacterized protein</fullName>
    </submittedName>
</protein>
<accession>A0A2K8SQM1</accession>
<name>A0A2K8SQM1_9NOSO</name>
<sequence length="42" mass="4727">MTSLLGSVISLTHRSPAVSKFMQSDGEYDNYNDSEKMNRVCD</sequence>
<evidence type="ECO:0000313" key="3">
    <source>
        <dbReference type="Proteomes" id="UP000232003"/>
    </source>
</evidence>
<evidence type="ECO:0000256" key="1">
    <source>
        <dbReference type="SAM" id="MobiDB-lite"/>
    </source>
</evidence>